<accession>A0A542DFN7</accession>
<sequence length="284" mass="31684">MGSSSPTVRKRQLGLALADRRQQAGKTREDAAAALECSLSKISRIEHGDVGVRPIELRELLDLYGVGKDERGRVEELARLARQRRPRTTYGSAIPDWFRKFVNLEEVASEIRTYDSELVTGLLQTGDYARALIEATPLHRPEEIDRVLAAREARQRLITGDEPIRVWAVMSEGAVRRVVGGREVMAAQLEYLAELGRQPHITIQVVPFGAGAHPSTGFNFSLLRFPDDDGADIAYLEHLTGASYLDRDRPQEMKIYEITFNALSAAALPPADSLRLLDNVRQEL</sequence>
<dbReference type="InterPro" id="IPR010982">
    <property type="entry name" value="Lambda_DNA-bd_dom_sf"/>
</dbReference>
<proteinExistence type="predicted"/>
<keyword evidence="4" id="KW-1185">Reference proteome</keyword>
<feature type="region of interest" description="Disordered" evidence="1">
    <location>
        <begin position="1"/>
        <end position="24"/>
    </location>
</feature>
<feature type="domain" description="HTH cro/C1-type" evidence="2">
    <location>
        <begin position="17"/>
        <end position="71"/>
    </location>
</feature>
<evidence type="ECO:0000256" key="1">
    <source>
        <dbReference type="SAM" id="MobiDB-lite"/>
    </source>
</evidence>
<comment type="caution">
    <text evidence="3">The sequence shown here is derived from an EMBL/GenBank/DDBJ whole genome shotgun (WGS) entry which is preliminary data.</text>
</comment>
<dbReference type="InterPro" id="IPR001387">
    <property type="entry name" value="Cro/C1-type_HTH"/>
</dbReference>
<dbReference type="Gene3D" id="1.10.260.40">
    <property type="entry name" value="lambda repressor-like DNA-binding domains"/>
    <property type="match status" value="1"/>
</dbReference>
<gene>
    <name evidence="3" type="ORF">FB471_1611</name>
</gene>
<dbReference type="Pfam" id="PF13560">
    <property type="entry name" value="HTH_31"/>
    <property type="match status" value="1"/>
</dbReference>
<name>A0A542DFN7_AMYCI</name>
<dbReference type="AlphaFoldDB" id="A0A542DFN7"/>
<dbReference type="SUPFAM" id="SSF47413">
    <property type="entry name" value="lambda repressor-like DNA-binding domains"/>
    <property type="match status" value="1"/>
</dbReference>
<dbReference type="RefSeq" id="WP_141996690.1">
    <property type="nucleotide sequence ID" value="NZ_VFML01000001.1"/>
</dbReference>
<dbReference type="InterPro" id="IPR043917">
    <property type="entry name" value="DUF5753"/>
</dbReference>
<evidence type="ECO:0000313" key="3">
    <source>
        <dbReference type="EMBL" id="TQJ01895.1"/>
    </source>
</evidence>
<evidence type="ECO:0000259" key="2">
    <source>
        <dbReference type="PROSITE" id="PS50943"/>
    </source>
</evidence>
<dbReference type="Proteomes" id="UP000320876">
    <property type="component" value="Unassembled WGS sequence"/>
</dbReference>
<organism evidence="3 4">
    <name type="scientific">Amycolatopsis cihanbeyliensis</name>
    <dbReference type="NCBI Taxonomy" id="1128664"/>
    <lineage>
        <taxon>Bacteria</taxon>
        <taxon>Bacillati</taxon>
        <taxon>Actinomycetota</taxon>
        <taxon>Actinomycetes</taxon>
        <taxon>Pseudonocardiales</taxon>
        <taxon>Pseudonocardiaceae</taxon>
        <taxon>Amycolatopsis</taxon>
    </lineage>
</organism>
<dbReference type="CDD" id="cd00093">
    <property type="entry name" value="HTH_XRE"/>
    <property type="match status" value="1"/>
</dbReference>
<evidence type="ECO:0000313" key="4">
    <source>
        <dbReference type="Proteomes" id="UP000320876"/>
    </source>
</evidence>
<dbReference type="Pfam" id="PF19054">
    <property type="entry name" value="DUF5753"/>
    <property type="match status" value="1"/>
</dbReference>
<protein>
    <submittedName>
        <fullName evidence="3">Helix-turn-helix protein</fullName>
    </submittedName>
</protein>
<dbReference type="EMBL" id="VFML01000001">
    <property type="protein sequence ID" value="TQJ01895.1"/>
    <property type="molecule type" value="Genomic_DNA"/>
</dbReference>
<dbReference type="GO" id="GO:0003677">
    <property type="term" value="F:DNA binding"/>
    <property type="evidence" value="ECO:0007669"/>
    <property type="project" value="InterPro"/>
</dbReference>
<dbReference type="PROSITE" id="PS50943">
    <property type="entry name" value="HTH_CROC1"/>
    <property type="match status" value="1"/>
</dbReference>
<dbReference type="OrthoDB" id="4285266at2"/>
<reference evidence="3 4" key="1">
    <citation type="submission" date="2019-06" db="EMBL/GenBank/DDBJ databases">
        <title>Sequencing the genomes of 1000 actinobacteria strains.</title>
        <authorList>
            <person name="Klenk H.-P."/>
        </authorList>
    </citation>
    <scope>NUCLEOTIDE SEQUENCE [LARGE SCALE GENOMIC DNA]</scope>
    <source>
        <strain evidence="3 4">DSM 45679</strain>
    </source>
</reference>
<dbReference type="SMART" id="SM00530">
    <property type="entry name" value="HTH_XRE"/>
    <property type="match status" value="1"/>
</dbReference>